<protein>
    <submittedName>
        <fullName evidence="1">Uncharacterized protein</fullName>
    </submittedName>
</protein>
<accession>A0A0H1RH76</accession>
<organism evidence="1 2">
    <name type="scientific">Microvirga vignae</name>
    <dbReference type="NCBI Taxonomy" id="1225564"/>
    <lineage>
        <taxon>Bacteria</taxon>
        <taxon>Pseudomonadati</taxon>
        <taxon>Pseudomonadota</taxon>
        <taxon>Alphaproteobacteria</taxon>
        <taxon>Hyphomicrobiales</taxon>
        <taxon>Methylobacteriaceae</taxon>
        <taxon>Microvirga</taxon>
    </lineage>
</organism>
<evidence type="ECO:0000313" key="1">
    <source>
        <dbReference type="EMBL" id="KLK94548.1"/>
    </source>
</evidence>
<evidence type="ECO:0000313" key="2">
    <source>
        <dbReference type="Proteomes" id="UP000035489"/>
    </source>
</evidence>
<dbReference type="EMBL" id="LCYG01000011">
    <property type="protein sequence ID" value="KLK94548.1"/>
    <property type="molecule type" value="Genomic_DNA"/>
</dbReference>
<proteinExistence type="predicted"/>
<comment type="caution">
    <text evidence="1">The sequence shown here is derived from an EMBL/GenBank/DDBJ whole genome shotgun (WGS) entry which is preliminary data.</text>
</comment>
<sequence>MTMIGAIDGRKAVADGTERAIGTMIKVNGADVPCATMTTIVQGAVPAFFSVVAIRSFESPVAIGTLRKPA</sequence>
<reference evidence="1 2" key="1">
    <citation type="submission" date="2015-05" db="EMBL/GenBank/DDBJ databases">
        <title>Draft genome sequence of Microvirga vignae strain BR3299, a novel nitrogen fixing bacteria isolated from Brazil semi-aired region.</title>
        <authorList>
            <person name="Zilli J.E."/>
            <person name="Passos S.R."/>
            <person name="Leite J."/>
            <person name="Baldani J.I."/>
            <person name="Xavier G.R."/>
            <person name="Rumjaneck N.G."/>
            <person name="Simoes-Araujo J.L."/>
        </authorList>
    </citation>
    <scope>NUCLEOTIDE SEQUENCE [LARGE SCALE GENOMIC DNA]</scope>
    <source>
        <strain evidence="1 2">BR3299</strain>
    </source>
</reference>
<dbReference type="Proteomes" id="UP000035489">
    <property type="component" value="Unassembled WGS sequence"/>
</dbReference>
<gene>
    <name evidence="1" type="ORF">AA309_02965</name>
</gene>
<dbReference type="PATRIC" id="fig|1225564.3.peg.334"/>
<name>A0A0H1RH76_9HYPH</name>
<keyword evidence="2" id="KW-1185">Reference proteome</keyword>
<dbReference type="AlphaFoldDB" id="A0A0H1RH76"/>